<proteinExistence type="predicted"/>
<dbReference type="RefSeq" id="WP_228811679.1">
    <property type="nucleotide sequence ID" value="NZ_JADLRH010000013.1"/>
</dbReference>
<organism evidence="2 3">
    <name type="scientific">Nocardia otitidiscaviarum</name>
    <dbReference type="NCBI Taxonomy" id="1823"/>
    <lineage>
        <taxon>Bacteria</taxon>
        <taxon>Bacillati</taxon>
        <taxon>Actinomycetota</taxon>
        <taxon>Actinomycetes</taxon>
        <taxon>Mycobacteriales</taxon>
        <taxon>Nocardiaceae</taxon>
        <taxon>Nocardia</taxon>
    </lineage>
</organism>
<dbReference type="EMBL" id="UGRY01000002">
    <property type="protein sequence ID" value="SUA79803.1"/>
    <property type="molecule type" value="Genomic_DNA"/>
</dbReference>
<protein>
    <submittedName>
        <fullName evidence="2">Uncharacterized protein</fullName>
    </submittedName>
</protein>
<accession>A0A378YSQ2</accession>
<evidence type="ECO:0000313" key="2">
    <source>
        <dbReference type="EMBL" id="SUA79803.1"/>
    </source>
</evidence>
<evidence type="ECO:0000256" key="1">
    <source>
        <dbReference type="SAM" id="SignalP"/>
    </source>
</evidence>
<gene>
    <name evidence="2" type="ORF">NCTC1934_03971</name>
</gene>
<name>A0A378YSQ2_9NOCA</name>
<sequence>MMVRRTTAALALAAFGSLFTQFAAVAEAAPATVEHSPPDLWTVPTAAADSATIIVAFSFGNRIPAGMDATREVGEPGPVNEQLAAAVVDTRGDRGIPVYAQTEIAEVLRSRYHMADVISIDPDRAADGTLVYLSTDGVAAKVAALRGGSVSSDAAAVVAFRDHQWRATRTTAEHGFHAFAPAGVVMPETYDPESGQPWTRSALAYLPTDFLGRLALSR</sequence>
<keyword evidence="1" id="KW-0732">Signal</keyword>
<keyword evidence="3" id="KW-1185">Reference proteome</keyword>
<dbReference type="AlphaFoldDB" id="A0A378YSQ2"/>
<dbReference type="Proteomes" id="UP000255467">
    <property type="component" value="Unassembled WGS sequence"/>
</dbReference>
<reference evidence="2 3" key="1">
    <citation type="submission" date="2018-06" db="EMBL/GenBank/DDBJ databases">
        <authorList>
            <consortium name="Pathogen Informatics"/>
            <person name="Doyle S."/>
        </authorList>
    </citation>
    <scope>NUCLEOTIDE SEQUENCE [LARGE SCALE GENOMIC DNA]</scope>
    <source>
        <strain evidence="2 3">NCTC1934</strain>
    </source>
</reference>
<feature type="signal peptide" evidence="1">
    <location>
        <begin position="1"/>
        <end position="23"/>
    </location>
</feature>
<feature type="chain" id="PRO_5039186476" evidence="1">
    <location>
        <begin position="24"/>
        <end position="218"/>
    </location>
</feature>
<evidence type="ECO:0000313" key="3">
    <source>
        <dbReference type="Proteomes" id="UP000255467"/>
    </source>
</evidence>